<dbReference type="AlphaFoldDB" id="A0A5M4BBE4"/>
<organism evidence="2 3">
    <name type="scientific">Capnocytophaga felis</name>
    <dbReference type="NCBI Taxonomy" id="2267611"/>
    <lineage>
        <taxon>Bacteria</taxon>
        <taxon>Pseudomonadati</taxon>
        <taxon>Bacteroidota</taxon>
        <taxon>Flavobacteriia</taxon>
        <taxon>Flavobacteriales</taxon>
        <taxon>Flavobacteriaceae</taxon>
        <taxon>Capnocytophaga</taxon>
    </lineage>
</organism>
<dbReference type="RefSeq" id="WP_155289177.1">
    <property type="nucleotide sequence ID" value="NZ_BLBC01000014.1"/>
</dbReference>
<comment type="caution">
    <text evidence="2">The sequence shown here is derived from an EMBL/GenBank/DDBJ whole genome shotgun (WGS) entry which is preliminary data.</text>
</comment>
<evidence type="ECO:0000313" key="2">
    <source>
        <dbReference type="EMBL" id="GET46903.1"/>
    </source>
</evidence>
<protein>
    <submittedName>
        <fullName evidence="2">Uncharacterized protein</fullName>
    </submittedName>
</protein>
<feature type="region of interest" description="Disordered" evidence="1">
    <location>
        <begin position="1"/>
        <end position="25"/>
    </location>
</feature>
<dbReference type="Proteomes" id="UP000398217">
    <property type="component" value="Unassembled WGS sequence"/>
</dbReference>
<keyword evidence="3" id="KW-1185">Reference proteome</keyword>
<proteinExistence type="predicted"/>
<evidence type="ECO:0000256" key="1">
    <source>
        <dbReference type="SAM" id="MobiDB-lite"/>
    </source>
</evidence>
<sequence length="60" mass="6652">MIGKKSNKKKISVEVKGAGSSGLTPTEKQQIEKIATLEKEIIKLKEKSDFKGVYRTKTVT</sequence>
<reference evidence="3" key="1">
    <citation type="journal article" date="2020" name="Int. J. Syst. Evol. Microbiol.">
        <title>Capnocytophaga felis sp. nov. isolated from the feline oral cavity.</title>
        <authorList>
            <person name="Suzuki M."/>
            <person name="Umeda K."/>
            <person name="Kimura M."/>
            <person name="Imaoka K."/>
            <person name="Morikawa S."/>
            <person name="Maeda K."/>
        </authorList>
    </citation>
    <scope>NUCLEOTIDE SEQUENCE [LARGE SCALE GENOMIC DNA]</scope>
    <source>
        <strain evidence="3">KC07070</strain>
    </source>
</reference>
<evidence type="ECO:0000313" key="3">
    <source>
        <dbReference type="Proteomes" id="UP000398217"/>
    </source>
</evidence>
<name>A0A5M4BBE4_9FLAO</name>
<accession>A0A5M4BBE4</accession>
<feature type="compositionally biased region" description="Basic residues" evidence="1">
    <location>
        <begin position="1"/>
        <end position="10"/>
    </location>
</feature>
<gene>
    <name evidence="2" type="ORF">RCZ01_22050</name>
</gene>
<dbReference type="EMBL" id="BLBC01000014">
    <property type="protein sequence ID" value="GET46903.1"/>
    <property type="molecule type" value="Genomic_DNA"/>
</dbReference>